<dbReference type="SUPFAM" id="SSF55486">
    <property type="entry name" value="Metalloproteases ('zincins'), catalytic domain"/>
    <property type="match status" value="1"/>
</dbReference>
<feature type="region of interest" description="Disordered" evidence="8">
    <location>
        <begin position="284"/>
        <end position="388"/>
    </location>
</feature>
<dbReference type="PROSITE" id="PS50940">
    <property type="entry name" value="CHIT_BIND_II"/>
    <property type="match status" value="1"/>
</dbReference>
<dbReference type="Pfam" id="PF01607">
    <property type="entry name" value="CBM_14"/>
    <property type="match status" value="1"/>
</dbReference>
<evidence type="ECO:0000256" key="6">
    <source>
        <dbReference type="PROSITE-ProRule" id="PRU01211"/>
    </source>
</evidence>
<dbReference type="InterPro" id="IPR036508">
    <property type="entry name" value="Chitin-bd_dom_sf"/>
</dbReference>
<comment type="caution">
    <text evidence="6">Lacks conserved residue(s) required for the propagation of feature annotation.</text>
</comment>
<dbReference type="PRINTS" id="PR00480">
    <property type="entry name" value="ASTACIN"/>
</dbReference>
<keyword evidence="12" id="KW-1185">Reference proteome</keyword>
<dbReference type="InterPro" id="IPR024079">
    <property type="entry name" value="MetalloPept_cat_dom_sf"/>
</dbReference>
<keyword evidence="2 6" id="KW-0479">Metal-binding</keyword>
<dbReference type="GO" id="GO:0008270">
    <property type="term" value="F:zinc ion binding"/>
    <property type="evidence" value="ECO:0007669"/>
    <property type="project" value="UniProtKB-UniRule"/>
</dbReference>
<evidence type="ECO:0000256" key="7">
    <source>
        <dbReference type="RuleBase" id="RU361183"/>
    </source>
</evidence>
<evidence type="ECO:0000256" key="3">
    <source>
        <dbReference type="ARBA" id="ARBA00022801"/>
    </source>
</evidence>
<keyword evidence="7" id="KW-0732">Signal</keyword>
<organism evidence="11 12">
    <name type="scientific">Clytia hemisphaerica</name>
    <dbReference type="NCBI Taxonomy" id="252671"/>
    <lineage>
        <taxon>Eukaryota</taxon>
        <taxon>Metazoa</taxon>
        <taxon>Cnidaria</taxon>
        <taxon>Hydrozoa</taxon>
        <taxon>Hydroidolina</taxon>
        <taxon>Leptothecata</taxon>
        <taxon>Obeliida</taxon>
        <taxon>Clytiidae</taxon>
        <taxon>Clytia</taxon>
    </lineage>
</organism>
<dbReference type="PROSITE" id="PS51864">
    <property type="entry name" value="ASTACIN"/>
    <property type="match status" value="1"/>
</dbReference>
<evidence type="ECO:0000259" key="9">
    <source>
        <dbReference type="PROSITE" id="PS50940"/>
    </source>
</evidence>
<accession>A0A7M5WV60</accession>
<evidence type="ECO:0000256" key="2">
    <source>
        <dbReference type="ARBA" id="ARBA00022723"/>
    </source>
</evidence>
<dbReference type="GO" id="GO:0005576">
    <property type="term" value="C:extracellular region"/>
    <property type="evidence" value="ECO:0007669"/>
    <property type="project" value="InterPro"/>
</dbReference>
<dbReference type="InterPro" id="IPR006026">
    <property type="entry name" value="Peptidase_Metallo"/>
</dbReference>
<protein>
    <recommendedName>
        <fullName evidence="7">Metalloendopeptidase</fullName>
        <ecNumber evidence="7">3.4.24.-</ecNumber>
    </recommendedName>
</protein>
<keyword evidence="3 7" id="KW-0378">Hydrolase</keyword>
<dbReference type="SMART" id="SM00235">
    <property type="entry name" value="ZnMc"/>
    <property type="match status" value="1"/>
</dbReference>
<evidence type="ECO:0000256" key="1">
    <source>
        <dbReference type="ARBA" id="ARBA00022670"/>
    </source>
</evidence>
<feature type="chain" id="PRO_5029931718" description="Metalloendopeptidase" evidence="7">
    <location>
        <begin position="22"/>
        <end position="728"/>
    </location>
</feature>
<sequence>MAVVQVVLFVFLACGIFKSHGLSFKNQLDLLDENMGNLLKKAKIEVSANHPDETEINQRYGRYTDIMHPKENDKRSFTNREDRKWKPDRGGLLQIPYSFDGIKFNPSEKQIIEDAIGYVNQQISCYDSVWVPYKFDQHSDKTRILFVKEDGCWSFIGKQSGNLIQKLGLDDPCIYKGEIVHQMMHAMGVYHTHQRPDRDEFVDIQWQNLDDSAKDFNIEPNVDANYQQISKFDYGSLMHFKRNDQSINGKDTIVTKNPDAQSVIGQRDHLSEEDIKELNELLCPATNPTPATTTTTPTTSTTATTTTTPSITTLTPTTTMTSPSTTTTTTPATTTTTPKTTTTTPKTTTTTTKTTSTVSTTTTAVSATTTTTPTTTTTTLSASKTTPISTTTETTTAAIFSTEPNTNKGKELLSIDFNKPLDFKKQIWFGGNKDKKWILRGNCLDGPHCNSRRNILHTEKLKSFYSKMCHLDSTMEESCERKCNLCNRNTISNYCKNLEDGNYNHPTECDKYVACSGHITHVMPCPTGLNYNKALNQCLEPEKATCSKKTGKCVNAAGGFFCRFGLRWNLLHCNSENKIKKIIAEKCPFSCQTCLNPDNYVESTSQPNNVIHLSVPYYETAITKTQQKIQLCLQFKYNTKQSLFKLRFFGKQGEQKRNWQRQEHQGKPYHVLPGMSGDGFKTYETTVEIQRNKHEENGRFRMFFSNRRRDKNTASIRIDDIKVFQGQC</sequence>
<dbReference type="InterPro" id="IPR002557">
    <property type="entry name" value="Chitin-bd_dom"/>
</dbReference>
<dbReference type="GO" id="GO:0004222">
    <property type="term" value="F:metalloendopeptidase activity"/>
    <property type="evidence" value="ECO:0007669"/>
    <property type="project" value="UniProtKB-UniRule"/>
</dbReference>
<dbReference type="Gene3D" id="3.40.390.10">
    <property type="entry name" value="Collagenase (Catalytic Domain)"/>
    <property type="match status" value="1"/>
</dbReference>
<dbReference type="SMART" id="SM00494">
    <property type="entry name" value="ChtBD2"/>
    <property type="match status" value="1"/>
</dbReference>
<evidence type="ECO:0000256" key="4">
    <source>
        <dbReference type="ARBA" id="ARBA00022833"/>
    </source>
</evidence>
<evidence type="ECO:0000256" key="8">
    <source>
        <dbReference type="SAM" id="MobiDB-lite"/>
    </source>
</evidence>
<feature type="domain" description="Chitin-binding type-2" evidence="9">
    <location>
        <begin position="492"/>
        <end position="548"/>
    </location>
</feature>
<feature type="domain" description="Peptidase M12A" evidence="10">
    <location>
        <begin position="76"/>
        <end position="284"/>
    </location>
</feature>
<feature type="binding site" evidence="6">
    <location>
        <position position="191"/>
    </location>
    <ligand>
        <name>Zn(2+)</name>
        <dbReference type="ChEBI" id="CHEBI:29105"/>
        <note>catalytic</note>
    </ligand>
</feature>
<dbReference type="EC" id="3.4.24.-" evidence="7"/>
<keyword evidence="1 7" id="KW-0645">Protease</keyword>
<dbReference type="PANTHER" id="PTHR10127">
    <property type="entry name" value="DISCOIDIN, CUB, EGF, LAMININ , AND ZINC METALLOPROTEASE DOMAIN CONTAINING"/>
    <property type="match status" value="1"/>
</dbReference>
<name>A0A7M5WV60_9CNID</name>
<dbReference type="InterPro" id="IPR001506">
    <property type="entry name" value="Peptidase_M12A"/>
</dbReference>
<dbReference type="InterPro" id="IPR034035">
    <property type="entry name" value="Astacin-like_dom"/>
</dbReference>
<dbReference type="Gene3D" id="2.170.140.10">
    <property type="entry name" value="Chitin binding domain"/>
    <property type="match status" value="1"/>
</dbReference>
<dbReference type="AlphaFoldDB" id="A0A7M5WV60"/>
<dbReference type="PANTHER" id="PTHR10127:SF780">
    <property type="entry name" value="METALLOENDOPEPTIDASE"/>
    <property type="match status" value="1"/>
</dbReference>
<dbReference type="GO" id="GO:0006508">
    <property type="term" value="P:proteolysis"/>
    <property type="evidence" value="ECO:0007669"/>
    <property type="project" value="UniProtKB-KW"/>
</dbReference>
<keyword evidence="5 7" id="KW-0482">Metalloprotease</keyword>
<keyword evidence="4 6" id="KW-0862">Zinc</keyword>
<dbReference type="CDD" id="cd04280">
    <property type="entry name" value="ZnMc_astacin_like"/>
    <property type="match status" value="1"/>
</dbReference>
<evidence type="ECO:0000259" key="10">
    <source>
        <dbReference type="PROSITE" id="PS51864"/>
    </source>
</evidence>
<dbReference type="Pfam" id="PF01400">
    <property type="entry name" value="Astacin"/>
    <property type="match status" value="1"/>
</dbReference>
<reference evidence="11" key="1">
    <citation type="submission" date="2021-01" db="UniProtKB">
        <authorList>
            <consortium name="EnsemblMetazoa"/>
        </authorList>
    </citation>
    <scope>IDENTIFICATION</scope>
</reference>
<proteinExistence type="predicted"/>
<feature type="binding site" evidence="6">
    <location>
        <position position="185"/>
    </location>
    <ligand>
        <name>Zn(2+)</name>
        <dbReference type="ChEBI" id="CHEBI:29105"/>
        <note>catalytic</note>
    </ligand>
</feature>
<evidence type="ECO:0000313" key="11">
    <source>
        <dbReference type="EnsemblMetazoa" id="CLYHEMP013579.1"/>
    </source>
</evidence>
<dbReference type="Proteomes" id="UP000594262">
    <property type="component" value="Unplaced"/>
</dbReference>
<evidence type="ECO:0000256" key="5">
    <source>
        <dbReference type="ARBA" id="ARBA00023049"/>
    </source>
</evidence>
<dbReference type="OrthoDB" id="291007at2759"/>
<dbReference type="SUPFAM" id="SSF57625">
    <property type="entry name" value="Invertebrate chitin-binding proteins"/>
    <property type="match status" value="1"/>
</dbReference>
<comment type="cofactor">
    <cofactor evidence="6 7">
        <name>Zn(2+)</name>
        <dbReference type="ChEBI" id="CHEBI:29105"/>
    </cofactor>
    <text evidence="6 7">Binds 1 zinc ion per subunit.</text>
</comment>
<dbReference type="EnsemblMetazoa" id="CLYHEMT013579.1">
    <property type="protein sequence ID" value="CLYHEMP013579.1"/>
    <property type="gene ID" value="CLYHEMG013579"/>
</dbReference>
<feature type="signal peptide" evidence="7">
    <location>
        <begin position="1"/>
        <end position="21"/>
    </location>
</feature>
<dbReference type="GO" id="GO:0008061">
    <property type="term" value="F:chitin binding"/>
    <property type="evidence" value="ECO:0007669"/>
    <property type="project" value="InterPro"/>
</dbReference>
<evidence type="ECO:0000313" key="12">
    <source>
        <dbReference type="Proteomes" id="UP000594262"/>
    </source>
</evidence>
<feature type="binding site" evidence="6">
    <location>
        <position position="181"/>
    </location>
    <ligand>
        <name>Zn(2+)</name>
        <dbReference type="ChEBI" id="CHEBI:29105"/>
        <note>catalytic</note>
    </ligand>
</feature>